<name>A0ABD3XXK0_SINWO</name>
<evidence type="ECO:0000313" key="3">
    <source>
        <dbReference type="EMBL" id="KAL3890944.1"/>
    </source>
</evidence>
<evidence type="ECO:0000313" key="4">
    <source>
        <dbReference type="Proteomes" id="UP001634394"/>
    </source>
</evidence>
<reference evidence="3 4" key="1">
    <citation type="submission" date="2024-11" db="EMBL/GenBank/DDBJ databases">
        <title>Chromosome-level genome assembly of the freshwater bivalve Anodonta woodiana.</title>
        <authorList>
            <person name="Chen X."/>
        </authorList>
    </citation>
    <scope>NUCLEOTIDE SEQUENCE [LARGE SCALE GENOMIC DNA]</scope>
    <source>
        <strain evidence="3">MN2024</strain>
        <tissue evidence="3">Gills</tissue>
    </source>
</reference>
<dbReference type="Proteomes" id="UP001634394">
    <property type="component" value="Unassembled WGS sequence"/>
</dbReference>
<feature type="compositionally biased region" description="Basic and acidic residues" evidence="1">
    <location>
        <begin position="147"/>
        <end position="160"/>
    </location>
</feature>
<keyword evidence="2" id="KW-0732">Signal</keyword>
<evidence type="ECO:0000256" key="2">
    <source>
        <dbReference type="SAM" id="SignalP"/>
    </source>
</evidence>
<feature type="signal peptide" evidence="2">
    <location>
        <begin position="1"/>
        <end position="19"/>
    </location>
</feature>
<feature type="region of interest" description="Disordered" evidence="1">
    <location>
        <begin position="137"/>
        <end position="160"/>
    </location>
</feature>
<feature type="chain" id="PRO_5044780790" evidence="2">
    <location>
        <begin position="20"/>
        <end position="160"/>
    </location>
</feature>
<comment type="caution">
    <text evidence="3">The sequence shown here is derived from an EMBL/GenBank/DDBJ whole genome shotgun (WGS) entry which is preliminary data.</text>
</comment>
<dbReference type="EMBL" id="JBJQND010000001">
    <property type="protein sequence ID" value="KAL3890944.1"/>
    <property type="molecule type" value="Genomic_DNA"/>
</dbReference>
<evidence type="ECO:0000256" key="1">
    <source>
        <dbReference type="SAM" id="MobiDB-lite"/>
    </source>
</evidence>
<protein>
    <submittedName>
        <fullName evidence="3">Uncharacterized protein</fullName>
    </submittedName>
</protein>
<dbReference type="AlphaFoldDB" id="A0ABD3XXK0"/>
<proteinExistence type="predicted"/>
<sequence length="160" mass="18289">MMVNWFIVVISVSLAFIESSNPCDSIECSEGDIAEENSQFLGQNDRTLSVRSDLDTLADLVYSMERSRRPNNLEGPHSDLLKIGKRSWRNPFLNRPYKVVKLPKFPVLTQRRADQLSISGPLSNLANMLAAENRRRMHAESSLNRQRLLELGKRSDDTER</sequence>
<accession>A0ABD3XXK0</accession>
<organism evidence="3 4">
    <name type="scientific">Sinanodonta woodiana</name>
    <name type="common">Chinese pond mussel</name>
    <name type="synonym">Anodonta woodiana</name>
    <dbReference type="NCBI Taxonomy" id="1069815"/>
    <lineage>
        <taxon>Eukaryota</taxon>
        <taxon>Metazoa</taxon>
        <taxon>Spiralia</taxon>
        <taxon>Lophotrochozoa</taxon>
        <taxon>Mollusca</taxon>
        <taxon>Bivalvia</taxon>
        <taxon>Autobranchia</taxon>
        <taxon>Heteroconchia</taxon>
        <taxon>Palaeoheterodonta</taxon>
        <taxon>Unionida</taxon>
        <taxon>Unionoidea</taxon>
        <taxon>Unionidae</taxon>
        <taxon>Unioninae</taxon>
        <taxon>Sinanodonta</taxon>
    </lineage>
</organism>
<gene>
    <name evidence="3" type="ORF">ACJMK2_003213</name>
</gene>
<keyword evidence="4" id="KW-1185">Reference proteome</keyword>